<evidence type="ECO:0000313" key="3">
    <source>
        <dbReference type="Proteomes" id="UP001220670"/>
    </source>
</evidence>
<evidence type="ECO:0000313" key="2">
    <source>
        <dbReference type="EMBL" id="MDC2829808.1"/>
    </source>
</evidence>
<dbReference type="InterPro" id="IPR013830">
    <property type="entry name" value="SGNH_hydro"/>
</dbReference>
<accession>A0AAJ1HSD7</accession>
<dbReference type="InterPro" id="IPR036514">
    <property type="entry name" value="SGNH_hydro_sf"/>
</dbReference>
<dbReference type="EMBL" id="JAQONE010000022">
    <property type="protein sequence ID" value="MDC2829808.1"/>
    <property type="molecule type" value="Genomic_DNA"/>
</dbReference>
<dbReference type="Pfam" id="PF13472">
    <property type="entry name" value="Lipase_GDSL_2"/>
    <property type="match status" value="1"/>
</dbReference>
<name>A0AAJ1HSD7_LIMMU</name>
<reference evidence="2" key="1">
    <citation type="submission" date="2023-01" db="EMBL/GenBank/DDBJ databases">
        <title>Genome analysis of 13 Lactobacillus isolated from gut of wild boar.</title>
        <authorList>
            <person name="Papp P."/>
            <person name="Libisch B."/>
            <person name="Nagy T."/>
            <person name="Olasz F."/>
        </authorList>
    </citation>
    <scope>NUCLEOTIDE SEQUENCE</scope>
    <source>
        <strain evidence="2">F146</strain>
    </source>
</reference>
<comment type="caution">
    <text evidence="2">The sequence shown here is derived from an EMBL/GenBank/DDBJ whole genome shotgun (WGS) entry which is preliminary data.</text>
</comment>
<protein>
    <submittedName>
        <fullName evidence="2">GDSL-type esterase/lipase family protein</fullName>
    </submittedName>
</protein>
<dbReference type="Gene3D" id="3.40.50.1110">
    <property type="entry name" value="SGNH hydrolase"/>
    <property type="match status" value="1"/>
</dbReference>
<feature type="domain" description="SGNH hydrolase-type esterase" evidence="1">
    <location>
        <begin position="177"/>
        <end position="353"/>
    </location>
</feature>
<proteinExistence type="predicted"/>
<dbReference type="PANTHER" id="PTHR43784:SF2">
    <property type="entry name" value="GDSL-LIKE LIPASE_ACYLHYDROLASE, PUTATIVE (AFU_ORTHOLOGUE AFUA_2G00820)-RELATED"/>
    <property type="match status" value="1"/>
</dbReference>
<dbReference type="RefSeq" id="WP_272208953.1">
    <property type="nucleotide sequence ID" value="NZ_JAQOMV010000030.1"/>
</dbReference>
<dbReference type="Proteomes" id="UP001220670">
    <property type="component" value="Unassembled WGS sequence"/>
</dbReference>
<dbReference type="InterPro" id="IPR053140">
    <property type="entry name" value="GDSL_Rv0518-like"/>
</dbReference>
<evidence type="ECO:0000259" key="1">
    <source>
        <dbReference type="Pfam" id="PF13472"/>
    </source>
</evidence>
<gene>
    <name evidence="2" type="ORF">PO250_05730</name>
</gene>
<dbReference type="PANTHER" id="PTHR43784">
    <property type="entry name" value="GDSL-LIKE LIPASE/ACYLHYDROLASE, PUTATIVE (AFU_ORTHOLOGUE AFUA_2G00820)-RELATED"/>
    <property type="match status" value="1"/>
</dbReference>
<dbReference type="AlphaFoldDB" id="A0AAJ1HSD7"/>
<organism evidence="2 3">
    <name type="scientific">Limosilactobacillus mucosae</name>
    <name type="common">Lactobacillus mucosae</name>
    <dbReference type="NCBI Taxonomy" id="97478"/>
    <lineage>
        <taxon>Bacteria</taxon>
        <taxon>Bacillati</taxon>
        <taxon>Bacillota</taxon>
        <taxon>Bacilli</taxon>
        <taxon>Lactobacillales</taxon>
        <taxon>Lactobacillaceae</taxon>
        <taxon>Limosilactobacillus</taxon>
    </lineage>
</organism>
<dbReference type="SUPFAM" id="SSF52266">
    <property type="entry name" value="SGNH hydrolase"/>
    <property type="match status" value="1"/>
</dbReference>
<sequence length="376" mass="42066">MGWQIAYSRLPHDFSGLPFKMKKLTQLIKITPQVSGGGLRLQLHNHFGDEPLVFDRLEVSDNEKMQGAKMITRGGQTRIVIVSHGTAQTDTLPFQVTAGQPLYFRMCATCNQSYVDFSCVYDETFYNAIITRSATATPQLPHNWQARKGWFCLSHLEVWTDQKLPLIELTGDSLAETGMLETGLIKHLQGQAVVVNTGISGNRLLHDAPQDGPLYQTFGQALLKRVTQPVYSFPHPVIALIGSNDLVLPLIDDQSTHELITPIQYLAGVSELKHILDERHCPLILTTIPPFSPRVDEEQAGVLLDAQQRRLLINQELRKLAWVVDLDPLLLDDKGGLKEAFDFGDHLHLNEAGGMAVARAILRKTRQLDDWPSNQN</sequence>